<organism evidence="3 4">
    <name type="scientific">Coniophora puteana (strain RWD-64-598)</name>
    <name type="common">Brown rot fungus</name>
    <dbReference type="NCBI Taxonomy" id="741705"/>
    <lineage>
        <taxon>Eukaryota</taxon>
        <taxon>Fungi</taxon>
        <taxon>Dikarya</taxon>
        <taxon>Basidiomycota</taxon>
        <taxon>Agaricomycotina</taxon>
        <taxon>Agaricomycetes</taxon>
        <taxon>Agaricomycetidae</taxon>
        <taxon>Boletales</taxon>
        <taxon>Coniophorineae</taxon>
        <taxon>Coniophoraceae</taxon>
        <taxon>Coniophora</taxon>
    </lineage>
</organism>
<feature type="transmembrane region" description="Helical" evidence="1">
    <location>
        <begin position="200"/>
        <end position="221"/>
    </location>
</feature>
<dbReference type="Pfam" id="PF20151">
    <property type="entry name" value="DUF6533"/>
    <property type="match status" value="1"/>
</dbReference>
<evidence type="ECO:0000259" key="2">
    <source>
        <dbReference type="Pfam" id="PF20151"/>
    </source>
</evidence>
<dbReference type="OrthoDB" id="2958007at2759"/>
<sequence length="299" mass="33400">MASLAASAAGLQAVKAPMGVLQYAKVSGLALLLFDYCITFPLEVKWTWGRRWDLTQITFLLSRYLPFVAATLATYPFLVVDHHDVRGLLFALLRYSDARAVFRSWMGNSHILSSDGLLLLRTYAFWLRNKLILAFLLVTAIVFVVVAEVLVVHLNKTLDTAIRRASAIQYGFLVAYEIIRNRKHHSDSRSSLVRALVVGAAKYIYVLCASAVNILVLAFAHPSYSELMFNVQLALHSAMSSRILFDLHTTQEKRLSTLIELTRRPRSGIIIHVEHSSHVTGPDDAKHADGRRLGVPSCV</sequence>
<proteinExistence type="predicted"/>
<keyword evidence="1" id="KW-0472">Membrane</keyword>
<feature type="transmembrane region" description="Helical" evidence="1">
    <location>
        <begin position="63"/>
        <end position="80"/>
    </location>
</feature>
<keyword evidence="1" id="KW-0812">Transmembrane</keyword>
<keyword evidence="4" id="KW-1185">Reference proteome</keyword>
<dbReference type="AlphaFoldDB" id="R7SEA5"/>
<gene>
    <name evidence="3" type="ORF">CONPUDRAFT_159812</name>
</gene>
<evidence type="ECO:0000313" key="3">
    <source>
        <dbReference type="EMBL" id="EIW74511.1"/>
    </source>
</evidence>
<feature type="domain" description="DUF6533" evidence="2">
    <location>
        <begin position="23"/>
        <end position="68"/>
    </location>
</feature>
<name>R7SEA5_CONPW</name>
<evidence type="ECO:0000313" key="4">
    <source>
        <dbReference type="Proteomes" id="UP000053558"/>
    </source>
</evidence>
<dbReference type="RefSeq" id="XP_007775133.1">
    <property type="nucleotide sequence ID" value="XM_007776943.1"/>
</dbReference>
<dbReference type="EMBL" id="JH711591">
    <property type="protein sequence ID" value="EIW74511.1"/>
    <property type="molecule type" value="Genomic_DNA"/>
</dbReference>
<protein>
    <recommendedName>
        <fullName evidence="2">DUF6533 domain-containing protein</fullName>
    </recommendedName>
</protein>
<dbReference type="Proteomes" id="UP000053558">
    <property type="component" value="Unassembled WGS sequence"/>
</dbReference>
<dbReference type="GeneID" id="19204190"/>
<dbReference type="InterPro" id="IPR045340">
    <property type="entry name" value="DUF6533"/>
</dbReference>
<evidence type="ECO:0000256" key="1">
    <source>
        <dbReference type="SAM" id="Phobius"/>
    </source>
</evidence>
<accession>R7SEA5</accession>
<reference evidence="4" key="1">
    <citation type="journal article" date="2012" name="Science">
        <title>The Paleozoic origin of enzymatic lignin decomposition reconstructed from 31 fungal genomes.</title>
        <authorList>
            <person name="Floudas D."/>
            <person name="Binder M."/>
            <person name="Riley R."/>
            <person name="Barry K."/>
            <person name="Blanchette R.A."/>
            <person name="Henrissat B."/>
            <person name="Martinez A.T."/>
            <person name="Otillar R."/>
            <person name="Spatafora J.W."/>
            <person name="Yadav J.S."/>
            <person name="Aerts A."/>
            <person name="Benoit I."/>
            <person name="Boyd A."/>
            <person name="Carlson A."/>
            <person name="Copeland A."/>
            <person name="Coutinho P.M."/>
            <person name="de Vries R.P."/>
            <person name="Ferreira P."/>
            <person name="Findley K."/>
            <person name="Foster B."/>
            <person name="Gaskell J."/>
            <person name="Glotzer D."/>
            <person name="Gorecki P."/>
            <person name="Heitman J."/>
            <person name="Hesse C."/>
            <person name="Hori C."/>
            <person name="Igarashi K."/>
            <person name="Jurgens J.A."/>
            <person name="Kallen N."/>
            <person name="Kersten P."/>
            <person name="Kohler A."/>
            <person name="Kuees U."/>
            <person name="Kumar T.K.A."/>
            <person name="Kuo A."/>
            <person name="LaButti K."/>
            <person name="Larrondo L.F."/>
            <person name="Lindquist E."/>
            <person name="Ling A."/>
            <person name="Lombard V."/>
            <person name="Lucas S."/>
            <person name="Lundell T."/>
            <person name="Martin R."/>
            <person name="McLaughlin D.J."/>
            <person name="Morgenstern I."/>
            <person name="Morin E."/>
            <person name="Murat C."/>
            <person name="Nagy L.G."/>
            <person name="Nolan M."/>
            <person name="Ohm R.A."/>
            <person name="Patyshakuliyeva A."/>
            <person name="Rokas A."/>
            <person name="Ruiz-Duenas F.J."/>
            <person name="Sabat G."/>
            <person name="Salamov A."/>
            <person name="Samejima M."/>
            <person name="Schmutz J."/>
            <person name="Slot J.C."/>
            <person name="St John F."/>
            <person name="Stenlid J."/>
            <person name="Sun H."/>
            <person name="Sun S."/>
            <person name="Syed K."/>
            <person name="Tsang A."/>
            <person name="Wiebenga A."/>
            <person name="Young D."/>
            <person name="Pisabarro A."/>
            <person name="Eastwood D.C."/>
            <person name="Martin F."/>
            <person name="Cullen D."/>
            <person name="Grigoriev I.V."/>
            <person name="Hibbett D.S."/>
        </authorList>
    </citation>
    <scope>NUCLEOTIDE SEQUENCE [LARGE SCALE GENOMIC DNA]</scope>
    <source>
        <strain evidence="4">RWD-64-598 SS2</strain>
    </source>
</reference>
<dbReference type="KEGG" id="cput:CONPUDRAFT_159812"/>
<feature type="transmembrane region" description="Helical" evidence="1">
    <location>
        <begin position="132"/>
        <end position="155"/>
    </location>
</feature>
<keyword evidence="1" id="KW-1133">Transmembrane helix</keyword>
<feature type="transmembrane region" description="Helical" evidence="1">
    <location>
        <begin position="23"/>
        <end position="42"/>
    </location>
</feature>
<dbReference type="OMA" id="CASAVNI"/>